<accession>A0AAQ3PNM4</accession>
<name>A0AAQ3PNM4_PASNO</name>
<evidence type="ECO:0000313" key="2">
    <source>
        <dbReference type="Proteomes" id="UP001341281"/>
    </source>
</evidence>
<organism evidence="1 2">
    <name type="scientific">Paspalum notatum var. saurae</name>
    <dbReference type="NCBI Taxonomy" id="547442"/>
    <lineage>
        <taxon>Eukaryota</taxon>
        <taxon>Viridiplantae</taxon>
        <taxon>Streptophyta</taxon>
        <taxon>Embryophyta</taxon>
        <taxon>Tracheophyta</taxon>
        <taxon>Spermatophyta</taxon>
        <taxon>Magnoliopsida</taxon>
        <taxon>Liliopsida</taxon>
        <taxon>Poales</taxon>
        <taxon>Poaceae</taxon>
        <taxon>PACMAD clade</taxon>
        <taxon>Panicoideae</taxon>
        <taxon>Andropogonodae</taxon>
        <taxon>Paspaleae</taxon>
        <taxon>Paspalinae</taxon>
        <taxon>Paspalum</taxon>
    </lineage>
</organism>
<evidence type="ECO:0000313" key="1">
    <source>
        <dbReference type="EMBL" id="WVZ50166.1"/>
    </source>
</evidence>
<sequence length="184" mass="19866">MRLLLCGWLPVKPKPPLVASPRQMYVRYDACAPHPRRTRMALPVPVSARRAGHRRSHHSPAIRHCYCSPSAYTWICICSRERSQYGCSPMASSSAVQAAGATRGGWGVSSRWYTWSRRRRRVLDDDNSGRNRSLAVGGWLIAAYVQTAGGSSLYVGEALAGVVQMAGGVDSLGMAPAACGSSST</sequence>
<dbReference type="Proteomes" id="UP001341281">
    <property type="component" value="Chromosome 01"/>
</dbReference>
<dbReference type="AlphaFoldDB" id="A0AAQ3PNM4"/>
<protein>
    <submittedName>
        <fullName evidence="1">Uncharacterized protein</fullName>
    </submittedName>
</protein>
<proteinExistence type="predicted"/>
<gene>
    <name evidence="1" type="ORF">U9M48_001447</name>
</gene>
<reference evidence="1 2" key="1">
    <citation type="submission" date="2024-02" db="EMBL/GenBank/DDBJ databases">
        <title>High-quality chromosome-scale genome assembly of Pensacola bahiagrass (Paspalum notatum Flugge var. saurae).</title>
        <authorList>
            <person name="Vega J.M."/>
            <person name="Podio M."/>
            <person name="Orjuela J."/>
            <person name="Siena L.A."/>
            <person name="Pessino S.C."/>
            <person name="Combes M.C."/>
            <person name="Mariac C."/>
            <person name="Albertini E."/>
            <person name="Pupilli F."/>
            <person name="Ortiz J.P.A."/>
            <person name="Leblanc O."/>
        </authorList>
    </citation>
    <scope>NUCLEOTIDE SEQUENCE [LARGE SCALE GENOMIC DNA]</scope>
    <source>
        <strain evidence="1">R1</strain>
        <tissue evidence="1">Leaf</tissue>
    </source>
</reference>
<keyword evidence="2" id="KW-1185">Reference proteome</keyword>
<dbReference type="EMBL" id="CP144745">
    <property type="protein sequence ID" value="WVZ50166.1"/>
    <property type="molecule type" value="Genomic_DNA"/>
</dbReference>